<sequence>MLRISNSIKYNKFYTSSFHTTTARLSSRWKDLELEKKQQFVRNFVGLYKEKHPCSKSNVMYKELSDGMEEHGDTPYVFGILYNELLDVANGKSTSNQKGEGPMGDADFLKLVAK</sequence>
<name>A0A1E5RSY9_9ASCO</name>
<evidence type="ECO:0000313" key="1">
    <source>
        <dbReference type="EMBL" id="OEJ89956.1"/>
    </source>
</evidence>
<dbReference type="AlphaFoldDB" id="A0A1E5RSY9"/>
<accession>A0A1E5RSY9</accession>
<protein>
    <submittedName>
        <fullName evidence="1">Uncharacterized protein</fullName>
    </submittedName>
</protein>
<reference evidence="2" key="1">
    <citation type="journal article" date="2016" name="Genome Announc.">
        <title>Genome sequences of three species of Hanseniaspora isolated from spontaneous wine fermentations.</title>
        <authorList>
            <person name="Sternes P.R."/>
            <person name="Lee D."/>
            <person name="Kutyna D.R."/>
            <person name="Borneman A.R."/>
        </authorList>
    </citation>
    <scope>NUCLEOTIDE SEQUENCE [LARGE SCALE GENOMIC DNA]</scope>
    <source>
        <strain evidence="2">AWRI3578</strain>
    </source>
</reference>
<organism evidence="1 2">
    <name type="scientific">Hanseniaspora opuntiae</name>
    <dbReference type="NCBI Taxonomy" id="211096"/>
    <lineage>
        <taxon>Eukaryota</taxon>
        <taxon>Fungi</taxon>
        <taxon>Dikarya</taxon>
        <taxon>Ascomycota</taxon>
        <taxon>Saccharomycotina</taxon>
        <taxon>Saccharomycetes</taxon>
        <taxon>Saccharomycodales</taxon>
        <taxon>Saccharomycodaceae</taxon>
        <taxon>Hanseniaspora</taxon>
    </lineage>
</organism>
<dbReference type="EMBL" id="LPNL01000003">
    <property type="protein sequence ID" value="OEJ89956.1"/>
    <property type="molecule type" value="Genomic_DNA"/>
</dbReference>
<gene>
    <name evidence="1" type="ORF">AWRI3578_g1240</name>
</gene>
<dbReference type="Proteomes" id="UP000095605">
    <property type="component" value="Unassembled WGS sequence"/>
</dbReference>
<comment type="caution">
    <text evidence="1">The sequence shown here is derived from an EMBL/GenBank/DDBJ whole genome shotgun (WGS) entry which is preliminary data.</text>
</comment>
<proteinExistence type="predicted"/>
<evidence type="ECO:0000313" key="2">
    <source>
        <dbReference type="Proteomes" id="UP000095605"/>
    </source>
</evidence>
<keyword evidence="2" id="KW-1185">Reference proteome</keyword>
<dbReference type="OrthoDB" id="3969899at2759"/>